<dbReference type="Gene3D" id="3.30.70.100">
    <property type="match status" value="1"/>
</dbReference>
<sequence>MTYTICYVSSASRELENNELENLFYEVQTNNDDADITGVLLYYYGNFLQVLEGEKDILLDLFESIKKDKRHKNIITIFNKQNEHRIFEGYKSGFSIVKTKSDLKNLKEYLNKTKDTTPFSTSVLGLLEPFLI</sequence>
<gene>
    <name evidence="2" type="ORF">DZ858_07075</name>
</gene>
<organism evidence="2 3">
    <name type="scientific">Marixanthomonas ophiurae</name>
    <dbReference type="NCBI Taxonomy" id="387659"/>
    <lineage>
        <taxon>Bacteria</taxon>
        <taxon>Pseudomonadati</taxon>
        <taxon>Bacteroidota</taxon>
        <taxon>Flavobacteriia</taxon>
        <taxon>Flavobacteriales</taxon>
        <taxon>Flavobacteriaceae</taxon>
        <taxon>Marixanthomonas</taxon>
    </lineage>
</organism>
<evidence type="ECO:0000313" key="3">
    <source>
        <dbReference type="Proteomes" id="UP000261082"/>
    </source>
</evidence>
<keyword evidence="3" id="KW-1185">Reference proteome</keyword>
<comment type="caution">
    <text evidence="2">The sequence shown here is derived from an EMBL/GenBank/DDBJ whole genome shotgun (WGS) entry which is preliminary data.</text>
</comment>
<dbReference type="Proteomes" id="UP000261082">
    <property type="component" value="Unassembled WGS sequence"/>
</dbReference>
<dbReference type="PROSITE" id="PS50925">
    <property type="entry name" value="BLUF"/>
    <property type="match status" value="1"/>
</dbReference>
<name>A0A3E1QCI7_9FLAO</name>
<reference evidence="2 3" key="1">
    <citation type="journal article" date="2007" name="Int. J. Syst. Evol. Microbiol.">
        <title>Marixanthomonas ophiurae gen. nov., sp. nov., a marine bacterium of the family Flavobacteriaceae isolated from a deep-sea brittle star.</title>
        <authorList>
            <person name="Romanenko L.A."/>
            <person name="Uchino M."/>
            <person name="Frolova G.M."/>
            <person name="Mikhailov V.V."/>
        </authorList>
    </citation>
    <scope>NUCLEOTIDE SEQUENCE [LARGE SCALE GENOMIC DNA]</scope>
    <source>
        <strain evidence="2 3">KMM 3046</strain>
    </source>
</reference>
<accession>A0A3E1QCI7</accession>
<evidence type="ECO:0000259" key="1">
    <source>
        <dbReference type="PROSITE" id="PS50925"/>
    </source>
</evidence>
<dbReference type="GO" id="GO:0009882">
    <property type="term" value="F:blue light photoreceptor activity"/>
    <property type="evidence" value="ECO:0007669"/>
    <property type="project" value="InterPro"/>
</dbReference>
<dbReference type="InterPro" id="IPR036046">
    <property type="entry name" value="Acylphosphatase-like_dom_sf"/>
</dbReference>
<proteinExistence type="predicted"/>
<dbReference type="OrthoDB" id="1122028at2"/>
<dbReference type="InterPro" id="IPR007024">
    <property type="entry name" value="BLUF_domain"/>
</dbReference>
<dbReference type="RefSeq" id="WP_117158867.1">
    <property type="nucleotide sequence ID" value="NZ_QVID01000001.1"/>
</dbReference>
<dbReference type="GO" id="GO:0071949">
    <property type="term" value="F:FAD binding"/>
    <property type="evidence" value="ECO:0007669"/>
    <property type="project" value="InterPro"/>
</dbReference>
<dbReference type="AlphaFoldDB" id="A0A3E1QCI7"/>
<dbReference type="Pfam" id="PF04940">
    <property type="entry name" value="BLUF"/>
    <property type="match status" value="1"/>
</dbReference>
<dbReference type="SUPFAM" id="SSF54975">
    <property type="entry name" value="Acylphosphatase/BLUF domain-like"/>
    <property type="match status" value="1"/>
</dbReference>
<feature type="domain" description="BLUF" evidence="1">
    <location>
        <begin position="2"/>
        <end position="93"/>
    </location>
</feature>
<dbReference type="EMBL" id="QVID01000001">
    <property type="protein sequence ID" value="RFN59806.1"/>
    <property type="molecule type" value="Genomic_DNA"/>
</dbReference>
<evidence type="ECO:0000313" key="2">
    <source>
        <dbReference type="EMBL" id="RFN59806.1"/>
    </source>
</evidence>
<protein>
    <submittedName>
        <fullName evidence="2">BLUF domain-containing protein</fullName>
    </submittedName>
</protein>
<dbReference type="SMART" id="SM01034">
    <property type="entry name" value="BLUF"/>
    <property type="match status" value="1"/>
</dbReference>